<dbReference type="RefSeq" id="WP_344212555.1">
    <property type="nucleotide sequence ID" value="NZ_BAAAOS010000018.1"/>
</dbReference>
<comment type="caution">
    <text evidence="2">The sequence shown here is derived from an EMBL/GenBank/DDBJ whole genome shotgun (WGS) entry which is preliminary data.</text>
</comment>
<feature type="chain" id="PRO_5046217110" description="Peptidase inhibitor family I36" evidence="1">
    <location>
        <begin position="26"/>
        <end position="115"/>
    </location>
</feature>
<proteinExistence type="predicted"/>
<feature type="signal peptide" evidence="1">
    <location>
        <begin position="1"/>
        <end position="25"/>
    </location>
</feature>
<dbReference type="EMBL" id="BAAAOS010000018">
    <property type="protein sequence ID" value="GAA1568144.1"/>
    <property type="molecule type" value="Genomic_DNA"/>
</dbReference>
<dbReference type="Proteomes" id="UP001500393">
    <property type="component" value="Unassembled WGS sequence"/>
</dbReference>
<protein>
    <recommendedName>
        <fullName evidence="4">Peptidase inhibitor family I36</fullName>
    </recommendedName>
</protein>
<gene>
    <name evidence="2" type="ORF">GCM10009789_21910</name>
</gene>
<evidence type="ECO:0008006" key="4">
    <source>
        <dbReference type="Google" id="ProtNLM"/>
    </source>
</evidence>
<sequence length="115" mass="12253">MKLRLALGTATAAAVVAVGITPASAYQDQSADAFDCVQGLACFYETTSFSGKSVTYANPPESCTRLPFAPGSLFNWSSKDIYLYRTADCTGTASLEPANNFHSYPGRTFLSFRAG</sequence>
<keyword evidence="1" id="KW-0732">Signal</keyword>
<evidence type="ECO:0000313" key="3">
    <source>
        <dbReference type="Proteomes" id="UP001500393"/>
    </source>
</evidence>
<accession>A0ABP4NUS4</accession>
<name>A0ABP4NUS4_9ACTN</name>
<organism evidence="2 3">
    <name type="scientific">Kribbella sancticallisti</name>
    <dbReference type="NCBI Taxonomy" id="460087"/>
    <lineage>
        <taxon>Bacteria</taxon>
        <taxon>Bacillati</taxon>
        <taxon>Actinomycetota</taxon>
        <taxon>Actinomycetes</taxon>
        <taxon>Propionibacteriales</taxon>
        <taxon>Kribbellaceae</taxon>
        <taxon>Kribbella</taxon>
    </lineage>
</organism>
<dbReference type="Pfam" id="PF03995">
    <property type="entry name" value="Inhibitor_I36"/>
    <property type="match status" value="1"/>
</dbReference>
<keyword evidence="3" id="KW-1185">Reference proteome</keyword>
<evidence type="ECO:0000313" key="2">
    <source>
        <dbReference type="EMBL" id="GAA1568144.1"/>
    </source>
</evidence>
<reference evidence="3" key="1">
    <citation type="journal article" date="2019" name="Int. J. Syst. Evol. Microbiol.">
        <title>The Global Catalogue of Microorganisms (GCM) 10K type strain sequencing project: providing services to taxonomists for standard genome sequencing and annotation.</title>
        <authorList>
            <consortium name="The Broad Institute Genomics Platform"/>
            <consortium name="The Broad Institute Genome Sequencing Center for Infectious Disease"/>
            <person name="Wu L."/>
            <person name="Ma J."/>
        </authorList>
    </citation>
    <scope>NUCLEOTIDE SEQUENCE [LARGE SCALE GENOMIC DNA]</scope>
    <source>
        <strain evidence="3">JCM 14969</strain>
    </source>
</reference>
<evidence type="ECO:0000256" key="1">
    <source>
        <dbReference type="SAM" id="SignalP"/>
    </source>
</evidence>